<feature type="transmembrane region" description="Helical" evidence="5">
    <location>
        <begin position="187"/>
        <end position="207"/>
    </location>
</feature>
<evidence type="ECO:0000256" key="2">
    <source>
        <dbReference type="ARBA" id="ARBA00022692"/>
    </source>
</evidence>
<evidence type="ECO:0000313" key="7">
    <source>
        <dbReference type="Proteomes" id="UP000694888"/>
    </source>
</evidence>
<evidence type="ECO:0000256" key="3">
    <source>
        <dbReference type="ARBA" id="ARBA00022989"/>
    </source>
</evidence>
<dbReference type="InterPro" id="IPR049680">
    <property type="entry name" value="FLVCR1-2_SLC49-like"/>
</dbReference>
<comment type="subcellular location">
    <subcellularLocation>
        <location evidence="1">Membrane</location>
        <topology evidence="1">Multi-pass membrane protein</topology>
    </subcellularLocation>
</comment>
<dbReference type="PANTHER" id="PTHR10924">
    <property type="entry name" value="MAJOR FACILITATOR SUPERFAMILY PROTEIN-RELATED"/>
    <property type="match status" value="1"/>
</dbReference>
<feature type="non-terminal residue" evidence="8">
    <location>
        <position position="259"/>
    </location>
</feature>
<dbReference type="Proteomes" id="UP000694888">
    <property type="component" value="Unplaced"/>
</dbReference>
<dbReference type="PANTHER" id="PTHR10924:SF6">
    <property type="entry name" value="SOLUTE CARRIER FAMILY 49 MEMBER A3"/>
    <property type="match status" value="1"/>
</dbReference>
<organism evidence="7 8">
    <name type="scientific">Aplysia californica</name>
    <name type="common">California sea hare</name>
    <dbReference type="NCBI Taxonomy" id="6500"/>
    <lineage>
        <taxon>Eukaryota</taxon>
        <taxon>Metazoa</taxon>
        <taxon>Spiralia</taxon>
        <taxon>Lophotrochozoa</taxon>
        <taxon>Mollusca</taxon>
        <taxon>Gastropoda</taxon>
        <taxon>Heterobranchia</taxon>
        <taxon>Euthyneura</taxon>
        <taxon>Tectipleura</taxon>
        <taxon>Aplysiida</taxon>
        <taxon>Aplysioidea</taxon>
        <taxon>Aplysiidae</taxon>
        <taxon>Aplysia</taxon>
    </lineage>
</organism>
<reference evidence="8" key="1">
    <citation type="submission" date="2025-08" db="UniProtKB">
        <authorList>
            <consortium name="RefSeq"/>
        </authorList>
    </citation>
    <scope>IDENTIFICATION</scope>
</reference>
<feature type="transmembrane region" description="Helical" evidence="5">
    <location>
        <begin position="147"/>
        <end position="166"/>
    </location>
</feature>
<proteinExistence type="predicted"/>
<evidence type="ECO:0000256" key="1">
    <source>
        <dbReference type="ARBA" id="ARBA00004141"/>
    </source>
</evidence>
<feature type="transmembrane region" description="Helical" evidence="5">
    <location>
        <begin position="50"/>
        <end position="70"/>
    </location>
</feature>
<dbReference type="SUPFAM" id="SSF103473">
    <property type="entry name" value="MFS general substrate transporter"/>
    <property type="match status" value="1"/>
</dbReference>
<dbReference type="GeneID" id="106014170"/>
<dbReference type="InterPro" id="IPR020846">
    <property type="entry name" value="MFS_dom"/>
</dbReference>
<feature type="transmembrane region" description="Helical" evidence="5">
    <location>
        <begin position="213"/>
        <end position="236"/>
    </location>
</feature>
<keyword evidence="7" id="KW-1185">Reference proteome</keyword>
<dbReference type="Pfam" id="PF07690">
    <property type="entry name" value="MFS_1"/>
    <property type="match status" value="1"/>
</dbReference>
<accession>A0ABM1AFM2</accession>
<gene>
    <name evidence="8" type="primary">LOC106014170</name>
</gene>
<keyword evidence="2 5" id="KW-0812">Transmembrane</keyword>
<keyword evidence="3 5" id="KW-1133">Transmembrane helix</keyword>
<keyword evidence="4 5" id="KW-0472">Membrane</keyword>
<evidence type="ECO:0000256" key="4">
    <source>
        <dbReference type="ARBA" id="ARBA00023136"/>
    </source>
</evidence>
<evidence type="ECO:0000259" key="6">
    <source>
        <dbReference type="PROSITE" id="PS50850"/>
    </source>
</evidence>
<protein>
    <submittedName>
        <fullName evidence="8">Solute carrier family 49 member A3</fullName>
    </submittedName>
</protein>
<dbReference type="InterPro" id="IPR011701">
    <property type="entry name" value="MFS"/>
</dbReference>
<evidence type="ECO:0000313" key="8">
    <source>
        <dbReference type="RefSeq" id="XP_012946701.1"/>
    </source>
</evidence>
<name>A0ABM1AFM2_APLCA</name>
<dbReference type="Gene3D" id="1.20.1250.20">
    <property type="entry name" value="MFS general substrate transporter like domains"/>
    <property type="match status" value="1"/>
</dbReference>
<dbReference type="PROSITE" id="PS50850">
    <property type="entry name" value="MFS"/>
    <property type="match status" value="1"/>
</dbReference>
<feature type="transmembrane region" description="Helical" evidence="5">
    <location>
        <begin position="90"/>
        <end position="110"/>
    </location>
</feature>
<feature type="domain" description="Major facilitator superfamily (MFS) profile" evidence="6">
    <location>
        <begin position="52"/>
        <end position="259"/>
    </location>
</feature>
<dbReference type="InterPro" id="IPR036259">
    <property type="entry name" value="MFS_trans_sf"/>
</dbReference>
<sequence>MENQEISDKMGQGRERPEDNEPIIVTENVLDQHYEYLRDPSGYTVYTRRWFLLFVIAVINFTNAMIWIMFSPVTDKTSQYYGVDPTGVNWLSLVFLVASIPCGFMASWLLDTLGLRASIICAAWLNFLGSVIRNLTAYSFMPHSAQFPVLIFGQVVAACGQTFVMFTPAKTAALWFPDSQRTIANTLASMSNPLGILAANVLSPALIKKSDDLPVMLYICTGASLFGVLLSTFGVCSSVPPSPPSPSAAAQSEPFFLGI</sequence>
<evidence type="ECO:0000256" key="5">
    <source>
        <dbReference type="SAM" id="Phobius"/>
    </source>
</evidence>
<dbReference type="RefSeq" id="XP_012946701.1">
    <property type="nucleotide sequence ID" value="XM_013091247.1"/>
</dbReference>